<reference evidence="2 3" key="1">
    <citation type="submission" date="2024-03" db="EMBL/GenBank/DDBJ databases">
        <title>Human intestinal bacterial collection.</title>
        <authorList>
            <person name="Pauvert C."/>
            <person name="Hitch T.C.A."/>
            <person name="Clavel T."/>
        </authorList>
    </citation>
    <scope>NUCLEOTIDE SEQUENCE [LARGE SCALE GENOMIC DNA]</scope>
    <source>
        <strain evidence="2 3">CLA-AA-H192</strain>
    </source>
</reference>
<dbReference type="RefSeq" id="WP_349135425.1">
    <property type="nucleotide sequence ID" value="NZ_JBBMFF010000182.1"/>
</dbReference>
<proteinExistence type="predicted"/>
<evidence type="ECO:0000256" key="1">
    <source>
        <dbReference type="SAM" id="Phobius"/>
    </source>
</evidence>
<feature type="transmembrane region" description="Helical" evidence="1">
    <location>
        <begin position="123"/>
        <end position="145"/>
    </location>
</feature>
<accession>A0ABV1G5Q6</accession>
<comment type="caution">
    <text evidence="2">The sequence shown here is derived from an EMBL/GenBank/DDBJ whole genome shotgun (WGS) entry which is preliminary data.</text>
</comment>
<dbReference type="Proteomes" id="UP001491552">
    <property type="component" value="Unassembled WGS sequence"/>
</dbReference>
<organism evidence="2 3">
    <name type="scientific">Faecousia intestinalis</name>
    <dbReference type="NCBI Taxonomy" id="3133167"/>
    <lineage>
        <taxon>Bacteria</taxon>
        <taxon>Bacillati</taxon>
        <taxon>Bacillota</taxon>
        <taxon>Clostridia</taxon>
        <taxon>Eubacteriales</taxon>
        <taxon>Oscillospiraceae</taxon>
        <taxon>Faecousia</taxon>
    </lineage>
</organism>
<evidence type="ECO:0000313" key="2">
    <source>
        <dbReference type="EMBL" id="MEQ2510743.1"/>
    </source>
</evidence>
<keyword evidence="3" id="KW-1185">Reference proteome</keyword>
<dbReference type="EMBL" id="JBBMFF010000182">
    <property type="protein sequence ID" value="MEQ2510743.1"/>
    <property type="molecule type" value="Genomic_DNA"/>
</dbReference>
<gene>
    <name evidence="2" type="ORF">WMO66_05690</name>
</gene>
<sequence length="154" mass="17403">MELSSCPQCSAKRNIPLSFSFFLTNRFHLALSCSHCGARYVPTMLQRIVQLILLLAFSIGCGLLYTPLLRLEFTLSAVGTFRLLPLWVLVVLLVLALAHWLPLRVLPWKKLESTAAFHRGRSVSFFIISIAISFLVTMLISFQFAPEALMRALY</sequence>
<keyword evidence="1" id="KW-0812">Transmembrane</keyword>
<evidence type="ECO:0000313" key="3">
    <source>
        <dbReference type="Proteomes" id="UP001491552"/>
    </source>
</evidence>
<name>A0ABV1G5Q6_9FIRM</name>
<feature type="transmembrane region" description="Helical" evidence="1">
    <location>
        <begin position="86"/>
        <end position="103"/>
    </location>
</feature>
<protein>
    <submittedName>
        <fullName evidence="2">Uncharacterized protein</fullName>
    </submittedName>
</protein>
<feature type="transmembrane region" description="Helical" evidence="1">
    <location>
        <begin position="48"/>
        <end position="66"/>
    </location>
</feature>
<keyword evidence="1" id="KW-1133">Transmembrane helix</keyword>
<keyword evidence="1" id="KW-0472">Membrane</keyword>